<gene>
    <name evidence="3" type="ORF">QBC37DRAFT_343142</name>
</gene>
<accession>A0AAN7B892</accession>
<feature type="non-terminal residue" evidence="3">
    <location>
        <position position="655"/>
    </location>
</feature>
<dbReference type="InterPro" id="IPR051468">
    <property type="entry name" value="Fungal_SecMetab_SDRs"/>
</dbReference>
<dbReference type="InterPro" id="IPR036291">
    <property type="entry name" value="NAD(P)-bd_dom_sf"/>
</dbReference>
<dbReference type="EMBL" id="MU858101">
    <property type="protein sequence ID" value="KAK4213984.1"/>
    <property type="molecule type" value="Genomic_DNA"/>
</dbReference>
<protein>
    <submittedName>
        <fullName evidence="3">3-oxoacyl-reductase 4</fullName>
    </submittedName>
</protein>
<reference evidence="3" key="1">
    <citation type="journal article" date="2023" name="Mol. Phylogenet. Evol.">
        <title>Genome-scale phylogeny and comparative genomics of the fungal order Sordariales.</title>
        <authorList>
            <person name="Hensen N."/>
            <person name="Bonometti L."/>
            <person name="Westerberg I."/>
            <person name="Brannstrom I.O."/>
            <person name="Guillou S."/>
            <person name="Cros-Aarteil S."/>
            <person name="Calhoun S."/>
            <person name="Haridas S."/>
            <person name="Kuo A."/>
            <person name="Mondo S."/>
            <person name="Pangilinan J."/>
            <person name="Riley R."/>
            <person name="LaButti K."/>
            <person name="Andreopoulos B."/>
            <person name="Lipzen A."/>
            <person name="Chen C."/>
            <person name="Yan M."/>
            <person name="Daum C."/>
            <person name="Ng V."/>
            <person name="Clum A."/>
            <person name="Steindorff A."/>
            <person name="Ohm R.A."/>
            <person name="Martin F."/>
            <person name="Silar P."/>
            <person name="Natvig D.O."/>
            <person name="Lalanne C."/>
            <person name="Gautier V."/>
            <person name="Ament-Velasquez S.L."/>
            <person name="Kruys A."/>
            <person name="Hutchinson M.I."/>
            <person name="Powell A.J."/>
            <person name="Barry K."/>
            <person name="Miller A.N."/>
            <person name="Grigoriev I.V."/>
            <person name="Debuchy R."/>
            <person name="Gladieux P."/>
            <person name="Hiltunen Thoren M."/>
            <person name="Johannesson H."/>
        </authorList>
    </citation>
    <scope>NUCLEOTIDE SEQUENCE</scope>
    <source>
        <strain evidence="3">PSN293</strain>
    </source>
</reference>
<dbReference type="PANTHER" id="PTHR43544">
    <property type="entry name" value="SHORT-CHAIN DEHYDROGENASE/REDUCTASE"/>
    <property type="match status" value="1"/>
</dbReference>
<dbReference type="AlphaFoldDB" id="A0AAN7B892"/>
<dbReference type="Proteomes" id="UP001301769">
    <property type="component" value="Unassembled WGS sequence"/>
</dbReference>
<dbReference type="Pfam" id="PF00106">
    <property type="entry name" value="adh_short"/>
    <property type="match status" value="1"/>
</dbReference>
<name>A0AAN7B892_9PEZI</name>
<comment type="caution">
    <text evidence="3">The sequence shown here is derived from an EMBL/GenBank/DDBJ whole genome shotgun (WGS) entry which is preliminary data.</text>
</comment>
<evidence type="ECO:0000256" key="2">
    <source>
        <dbReference type="SAM" id="MobiDB-lite"/>
    </source>
</evidence>
<proteinExistence type="inferred from homology"/>
<evidence type="ECO:0000256" key="1">
    <source>
        <dbReference type="ARBA" id="ARBA00006484"/>
    </source>
</evidence>
<reference evidence="3" key="2">
    <citation type="submission" date="2023-05" db="EMBL/GenBank/DDBJ databases">
        <authorList>
            <consortium name="Lawrence Berkeley National Laboratory"/>
            <person name="Steindorff A."/>
            <person name="Hensen N."/>
            <person name="Bonometti L."/>
            <person name="Westerberg I."/>
            <person name="Brannstrom I.O."/>
            <person name="Guillou S."/>
            <person name="Cros-Aarteil S."/>
            <person name="Calhoun S."/>
            <person name="Haridas S."/>
            <person name="Kuo A."/>
            <person name="Mondo S."/>
            <person name="Pangilinan J."/>
            <person name="Riley R."/>
            <person name="Labutti K."/>
            <person name="Andreopoulos B."/>
            <person name="Lipzen A."/>
            <person name="Chen C."/>
            <person name="Yanf M."/>
            <person name="Daum C."/>
            <person name="Ng V."/>
            <person name="Clum A."/>
            <person name="Ohm R."/>
            <person name="Martin F."/>
            <person name="Silar P."/>
            <person name="Natvig D."/>
            <person name="Lalanne C."/>
            <person name="Gautier V."/>
            <person name="Ament-Velasquez S.L."/>
            <person name="Kruys A."/>
            <person name="Hutchinson M.I."/>
            <person name="Powell A.J."/>
            <person name="Barry K."/>
            <person name="Miller A.N."/>
            <person name="Grigoriev I.V."/>
            <person name="Debuchy R."/>
            <person name="Gladieux P."/>
            <person name="Thoren M.H."/>
            <person name="Johannesson H."/>
        </authorList>
    </citation>
    <scope>NUCLEOTIDE SEQUENCE</scope>
    <source>
        <strain evidence="3">PSN293</strain>
    </source>
</reference>
<feature type="region of interest" description="Disordered" evidence="2">
    <location>
        <begin position="437"/>
        <end position="468"/>
    </location>
</feature>
<keyword evidence="4" id="KW-1185">Reference proteome</keyword>
<organism evidence="3 4">
    <name type="scientific">Rhypophila decipiens</name>
    <dbReference type="NCBI Taxonomy" id="261697"/>
    <lineage>
        <taxon>Eukaryota</taxon>
        <taxon>Fungi</taxon>
        <taxon>Dikarya</taxon>
        <taxon>Ascomycota</taxon>
        <taxon>Pezizomycotina</taxon>
        <taxon>Sordariomycetes</taxon>
        <taxon>Sordariomycetidae</taxon>
        <taxon>Sordariales</taxon>
        <taxon>Naviculisporaceae</taxon>
        <taxon>Rhypophila</taxon>
    </lineage>
</organism>
<sequence>MDMSKSVSESEARDSYWANIIAKSTPGEIATLMLADAQRIDDGYAASPLAMHLPKPSAPLAMEIASHLTPMSDLASELKQFLYDKMRSRLREANKGGDSFKEPPLPADDYLLASEMDPELESLSKVRRVDLYLPPEEENKRFKDTAMAITGVPTAAEIDDALKVLDYLTSATELAPESLTQLKGARAIITEHLVAQDVPAMSDQEQELDSQQAKEELTTISGSWNDHVAKYHIFRPPKRQQGCYICRFLLKDPHPVYKSMCRPCGAFNYAGNSISLPSSLKLPGKIALVTGARVNLGYRTALRLLRCGAKVIATTRYPNDAAVRYSQEPDFEEWQDRLKIIGADFRTARDAFGLVKATQIALAEWGAERLHILINNAAQTLTDSIKKEERAIVRETQQSKEASSTKLVQQTPHYYSPRVRGGITPLALYGGVGDDNQPPKSAPLLKGTTSSSSAPPEISVPGNVKDDGRTSSLTEIEAYFKSSWVQTVSEIPYEDIISAHSVNAFVPLILCRELLPLMGELKTNRPTANRPNHTPTKPLAYIINVSSREGLFESTPDHSHKKGHHVHTNMTKAAINMIVQTEAQTCWEERLVSMNTVDPGYMSSAPEMDHLFGAQRPLDWEDGVGRVLWVVVVGEVEGRAVWGRFLKHFGAVGGR</sequence>
<evidence type="ECO:0000313" key="3">
    <source>
        <dbReference type="EMBL" id="KAK4213984.1"/>
    </source>
</evidence>
<evidence type="ECO:0000313" key="4">
    <source>
        <dbReference type="Proteomes" id="UP001301769"/>
    </source>
</evidence>
<dbReference type="SUPFAM" id="SSF51735">
    <property type="entry name" value="NAD(P)-binding Rossmann-fold domains"/>
    <property type="match status" value="1"/>
</dbReference>
<dbReference type="Gene3D" id="3.40.50.720">
    <property type="entry name" value="NAD(P)-binding Rossmann-like Domain"/>
    <property type="match status" value="2"/>
</dbReference>
<dbReference type="PANTHER" id="PTHR43544:SF2">
    <property type="entry name" value="OXIDOREDUCTASE"/>
    <property type="match status" value="1"/>
</dbReference>
<dbReference type="InterPro" id="IPR002347">
    <property type="entry name" value="SDR_fam"/>
</dbReference>
<dbReference type="GO" id="GO:0005737">
    <property type="term" value="C:cytoplasm"/>
    <property type="evidence" value="ECO:0007669"/>
    <property type="project" value="TreeGrafter"/>
</dbReference>
<dbReference type="GO" id="GO:0016491">
    <property type="term" value="F:oxidoreductase activity"/>
    <property type="evidence" value="ECO:0007669"/>
    <property type="project" value="TreeGrafter"/>
</dbReference>
<comment type="similarity">
    <text evidence="1">Belongs to the short-chain dehydrogenases/reductases (SDR) family.</text>
</comment>